<dbReference type="EMBL" id="CM037154">
    <property type="protein sequence ID" value="KAH7861898.1"/>
    <property type="molecule type" value="Genomic_DNA"/>
</dbReference>
<gene>
    <name evidence="1" type="ORF">Vadar_032348</name>
</gene>
<sequence length="116" mass="12901">MIFANILFNFNTGAKFLEIELKFCVDVGLLWEIQGGATITWDIVVGGSDLDYNVEFVLIAQGSYTLVVERPRKIATTEEAIHNSFTAKEADKVVLSGKRKSSSITLPCCLYLFDQC</sequence>
<dbReference type="Proteomes" id="UP000828048">
    <property type="component" value="Chromosome 4"/>
</dbReference>
<accession>A0ACB7Z815</accession>
<reference evidence="1 2" key="1">
    <citation type="journal article" date="2021" name="Hortic Res">
        <title>High-quality reference genome and annotation aids understanding of berry development for evergreen blueberry (Vaccinium darrowii).</title>
        <authorList>
            <person name="Yu J."/>
            <person name="Hulse-Kemp A.M."/>
            <person name="Babiker E."/>
            <person name="Staton M."/>
        </authorList>
    </citation>
    <scope>NUCLEOTIDE SEQUENCE [LARGE SCALE GENOMIC DNA]</scope>
    <source>
        <strain evidence="2">cv. NJ 8807/NJ 8810</strain>
        <tissue evidence="1">Young leaf</tissue>
    </source>
</reference>
<organism evidence="1 2">
    <name type="scientific">Vaccinium darrowii</name>
    <dbReference type="NCBI Taxonomy" id="229202"/>
    <lineage>
        <taxon>Eukaryota</taxon>
        <taxon>Viridiplantae</taxon>
        <taxon>Streptophyta</taxon>
        <taxon>Embryophyta</taxon>
        <taxon>Tracheophyta</taxon>
        <taxon>Spermatophyta</taxon>
        <taxon>Magnoliopsida</taxon>
        <taxon>eudicotyledons</taxon>
        <taxon>Gunneridae</taxon>
        <taxon>Pentapetalae</taxon>
        <taxon>asterids</taxon>
        <taxon>Ericales</taxon>
        <taxon>Ericaceae</taxon>
        <taxon>Vaccinioideae</taxon>
        <taxon>Vaccinieae</taxon>
        <taxon>Vaccinium</taxon>
    </lineage>
</organism>
<evidence type="ECO:0000313" key="1">
    <source>
        <dbReference type="EMBL" id="KAH7861898.1"/>
    </source>
</evidence>
<keyword evidence="2" id="KW-1185">Reference proteome</keyword>
<name>A0ACB7Z815_9ERIC</name>
<evidence type="ECO:0000313" key="2">
    <source>
        <dbReference type="Proteomes" id="UP000828048"/>
    </source>
</evidence>
<proteinExistence type="predicted"/>
<comment type="caution">
    <text evidence="1">The sequence shown here is derived from an EMBL/GenBank/DDBJ whole genome shotgun (WGS) entry which is preliminary data.</text>
</comment>
<protein>
    <submittedName>
        <fullName evidence="1">Uncharacterized protein</fullName>
    </submittedName>
</protein>